<keyword evidence="5 6" id="KW-0472">Membrane</keyword>
<dbReference type="AlphaFoldDB" id="A0A7V9Z3N3"/>
<dbReference type="SUPFAM" id="SSF103473">
    <property type="entry name" value="MFS general substrate transporter"/>
    <property type="match status" value="1"/>
</dbReference>
<sequence length="221" mass="24576">MNGSSKLWTAQFVAIILMAFLFFCCLQLLTAGFPAFVSHVNHNPAQAGMMTTAFMISAIITRPFVGGIIHKANIKKVNIASLIFLAVTIALSYHQKSVSLLLFLRILHGIAFGIVSTIISTMATTVIPVRRLGEGIGYYGMATSVGTSLAPMFALSLIQFFSFNALLLLAVLLVIVTLLLNIFIRSPHSNRMRTKEVSFIEYAFDKKHFLHVYWHPFLRLH</sequence>
<name>A0A7V9Z3N3_9BACL</name>
<organism evidence="8 9">
    <name type="scientific">Thermaerobacillus caldiproteolyticus</name>
    <dbReference type="NCBI Taxonomy" id="247480"/>
    <lineage>
        <taxon>Bacteria</taxon>
        <taxon>Bacillati</taxon>
        <taxon>Bacillota</taxon>
        <taxon>Bacilli</taxon>
        <taxon>Bacillales</taxon>
        <taxon>Anoxybacillaceae</taxon>
        <taxon>Thermaerobacillus</taxon>
    </lineage>
</organism>
<comment type="caution">
    <text evidence="8">The sequence shown here is derived from an EMBL/GenBank/DDBJ whole genome shotgun (WGS) entry which is preliminary data.</text>
</comment>
<dbReference type="InterPro" id="IPR036259">
    <property type="entry name" value="MFS_trans_sf"/>
</dbReference>
<feature type="transmembrane region" description="Helical" evidence="6">
    <location>
        <begin position="136"/>
        <end position="158"/>
    </location>
</feature>
<dbReference type="PROSITE" id="PS50850">
    <property type="entry name" value="MFS"/>
    <property type="match status" value="1"/>
</dbReference>
<evidence type="ECO:0000256" key="3">
    <source>
        <dbReference type="ARBA" id="ARBA00022692"/>
    </source>
</evidence>
<dbReference type="InterPro" id="IPR020846">
    <property type="entry name" value="MFS_dom"/>
</dbReference>
<evidence type="ECO:0000313" key="9">
    <source>
        <dbReference type="Proteomes" id="UP000523087"/>
    </source>
</evidence>
<dbReference type="InterPro" id="IPR011701">
    <property type="entry name" value="MFS"/>
</dbReference>
<evidence type="ECO:0000259" key="7">
    <source>
        <dbReference type="PROSITE" id="PS50850"/>
    </source>
</evidence>
<feature type="transmembrane region" description="Helical" evidence="6">
    <location>
        <begin position="164"/>
        <end position="184"/>
    </location>
</feature>
<dbReference type="RefSeq" id="WP_258560984.1">
    <property type="nucleotide sequence ID" value="NZ_JACDUT010000001.1"/>
</dbReference>
<feature type="domain" description="Major facilitator superfamily (MFS) profile" evidence="7">
    <location>
        <begin position="11"/>
        <end position="221"/>
    </location>
</feature>
<feature type="transmembrane region" description="Helical" evidence="6">
    <location>
        <begin position="12"/>
        <end position="33"/>
    </location>
</feature>
<dbReference type="Gene3D" id="1.20.1250.20">
    <property type="entry name" value="MFS general substrate transporter like domains"/>
    <property type="match status" value="1"/>
</dbReference>
<reference evidence="8 9" key="1">
    <citation type="submission" date="2020-07" db="EMBL/GenBank/DDBJ databases">
        <title>Genomic Encyclopedia of Type Strains, Phase IV (KMG-IV): sequencing the most valuable type-strain genomes for metagenomic binning, comparative biology and taxonomic classification.</title>
        <authorList>
            <person name="Goeker M."/>
        </authorList>
    </citation>
    <scope>NUCLEOTIDE SEQUENCE [LARGE SCALE GENOMIC DNA]</scope>
    <source>
        <strain evidence="8 9">DSM 15730</strain>
    </source>
</reference>
<feature type="transmembrane region" description="Helical" evidence="6">
    <location>
        <begin position="106"/>
        <end position="129"/>
    </location>
</feature>
<dbReference type="PANTHER" id="PTHR23531:SF1">
    <property type="entry name" value="QUINOLENE RESISTANCE PROTEIN NORA"/>
    <property type="match status" value="1"/>
</dbReference>
<keyword evidence="4 6" id="KW-1133">Transmembrane helix</keyword>
<feature type="transmembrane region" description="Helical" evidence="6">
    <location>
        <begin position="45"/>
        <end position="65"/>
    </location>
</feature>
<dbReference type="PANTHER" id="PTHR23531">
    <property type="entry name" value="QUINOLENE RESISTANCE PROTEIN NORA"/>
    <property type="match status" value="1"/>
</dbReference>
<keyword evidence="9" id="KW-1185">Reference proteome</keyword>
<proteinExistence type="predicted"/>
<feature type="transmembrane region" description="Helical" evidence="6">
    <location>
        <begin position="77"/>
        <end position="94"/>
    </location>
</feature>
<keyword evidence="2" id="KW-0813">Transport</keyword>
<evidence type="ECO:0000256" key="1">
    <source>
        <dbReference type="ARBA" id="ARBA00004651"/>
    </source>
</evidence>
<evidence type="ECO:0000256" key="4">
    <source>
        <dbReference type="ARBA" id="ARBA00022989"/>
    </source>
</evidence>
<dbReference type="EMBL" id="JACDUT010000001">
    <property type="protein sequence ID" value="MBA2873395.1"/>
    <property type="molecule type" value="Genomic_DNA"/>
</dbReference>
<dbReference type="Proteomes" id="UP000523087">
    <property type="component" value="Unassembled WGS sequence"/>
</dbReference>
<evidence type="ECO:0000256" key="6">
    <source>
        <dbReference type="SAM" id="Phobius"/>
    </source>
</evidence>
<dbReference type="GO" id="GO:0022857">
    <property type="term" value="F:transmembrane transporter activity"/>
    <property type="evidence" value="ECO:0007669"/>
    <property type="project" value="InterPro"/>
</dbReference>
<comment type="subcellular location">
    <subcellularLocation>
        <location evidence="1">Cell membrane</location>
        <topology evidence="1">Multi-pass membrane protein</topology>
    </subcellularLocation>
</comment>
<evidence type="ECO:0000256" key="2">
    <source>
        <dbReference type="ARBA" id="ARBA00022448"/>
    </source>
</evidence>
<evidence type="ECO:0000256" key="5">
    <source>
        <dbReference type="ARBA" id="ARBA00023136"/>
    </source>
</evidence>
<gene>
    <name evidence="8" type="ORF">HNR31_000147</name>
</gene>
<dbReference type="GO" id="GO:0005886">
    <property type="term" value="C:plasma membrane"/>
    <property type="evidence" value="ECO:0007669"/>
    <property type="project" value="UniProtKB-SubCell"/>
</dbReference>
<evidence type="ECO:0000313" key="8">
    <source>
        <dbReference type="EMBL" id="MBA2873395.1"/>
    </source>
</evidence>
<dbReference type="InterPro" id="IPR052714">
    <property type="entry name" value="MFS_Exporter"/>
</dbReference>
<protein>
    <submittedName>
        <fullName evidence="8">MFS family permease</fullName>
    </submittedName>
</protein>
<keyword evidence="3 6" id="KW-0812">Transmembrane</keyword>
<accession>A0A7V9Z3N3</accession>
<dbReference type="Pfam" id="PF07690">
    <property type="entry name" value="MFS_1"/>
    <property type="match status" value="1"/>
</dbReference>